<proteinExistence type="predicted"/>
<protein>
    <submittedName>
        <fullName evidence="2">Uncharacterized protein</fullName>
    </submittedName>
</protein>
<gene>
    <name evidence="2" type="ORF">Taro_031602</name>
</gene>
<name>A0A843VSE8_COLES</name>
<comment type="caution">
    <text evidence="2">The sequence shown here is derived from an EMBL/GenBank/DDBJ whole genome shotgun (WGS) entry which is preliminary data.</text>
</comment>
<evidence type="ECO:0000313" key="3">
    <source>
        <dbReference type="Proteomes" id="UP000652761"/>
    </source>
</evidence>
<keyword evidence="1" id="KW-0732">Signal</keyword>
<evidence type="ECO:0000256" key="1">
    <source>
        <dbReference type="SAM" id="SignalP"/>
    </source>
</evidence>
<organism evidence="2 3">
    <name type="scientific">Colocasia esculenta</name>
    <name type="common">Wild taro</name>
    <name type="synonym">Arum esculentum</name>
    <dbReference type="NCBI Taxonomy" id="4460"/>
    <lineage>
        <taxon>Eukaryota</taxon>
        <taxon>Viridiplantae</taxon>
        <taxon>Streptophyta</taxon>
        <taxon>Embryophyta</taxon>
        <taxon>Tracheophyta</taxon>
        <taxon>Spermatophyta</taxon>
        <taxon>Magnoliopsida</taxon>
        <taxon>Liliopsida</taxon>
        <taxon>Araceae</taxon>
        <taxon>Aroideae</taxon>
        <taxon>Colocasieae</taxon>
        <taxon>Colocasia</taxon>
    </lineage>
</organism>
<sequence>MQRQFSGSSLLLDLLFLVCLYLAQLKATAAAAAVSKYELEDCHENYVVASLSKKWKDYKERLKKEYFNSDGDNPCPHQFIVEEQWKNLVQHWKSDTAKVEIDQITAGNVKRRSSRMLIKL</sequence>
<evidence type="ECO:0000313" key="2">
    <source>
        <dbReference type="EMBL" id="MQL98885.1"/>
    </source>
</evidence>
<accession>A0A843VSE8</accession>
<dbReference type="OrthoDB" id="694021at2759"/>
<dbReference type="EMBL" id="NMUH01002255">
    <property type="protein sequence ID" value="MQL98885.1"/>
    <property type="molecule type" value="Genomic_DNA"/>
</dbReference>
<feature type="chain" id="PRO_5032332250" evidence="1">
    <location>
        <begin position="32"/>
        <end position="120"/>
    </location>
</feature>
<reference evidence="2" key="1">
    <citation type="submission" date="2017-07" db="EMBL/GenBank/DDBJ databases">
        <title>Taro Niue Genome Assembly and Annotation.</title>
        <authorList>
            <person name="Atibalentja N."/>
            <person name="Keating K."/>
            <person name="Fields C.J."/>
        </authorList>
    </citation>
    <scope>NUCLEOTIDE SEQUENCE</scope>
    <source>
        <strain evidence="2">Niue_2</strain>
        <tissue evidence="2">Leaf</tissue>
    </source>
</reference>
<feature type="signal peptide" evidence="1">
    <location>
        <begin position="1"/>
        <end position="31"/>
    </location>
</feature>
<keyword evidence="3" id="KW-1185">Reference proteome</keyword>
<dbReference type="Proteomes" id="UP000652761">
    <property type="component" value="Unassembled WGS sequence"/>
</dbReference>
<dbReference type="AlphaFoldDB" id="A0A843VSE8"/>